<dbReference type="EMBL" id="CP042305">
    <property type="protein sequence ID" value="QDZ14536.1"/>
    <property type="molecule type" value="Genomic_DNA"/>
</dbReference>
<keyword evidence="4" id="KW-1185">Reference proteome</keyword>
<evidence type="ECO:0000313" key="4">
    <source>
        <dbReference type="Proteomes" id="UP000320216"/>
    </source>
</evidence>
<keyword evidence="1" id="KW-1133">Transmembrane helix</keyword>
<feature type="domain" description="SHOCT" evidence="2">
    <location>
        <begin position="140"/>
        <end position="165"/>
    </location>
</feature>
<organism evidence="3 4">
    <name type="scientific">Humibacter ginsenosidimutans</name>
    <dbReference type="NCBI Taxonomy" id="2599293"/>
    <lineage>
        <taxon>Bacteria</taxon>
        <taxon>Bacillati</taxon>
        <taxon>Actinomycetota</taxon>
        <taxon>Actinomycetes</taxon>
        <taxon>Micrococcales</taxon>
        <taxon>Microbacteriaceae</taxon>
        <taxon>Humibacter</taxon>
    </lineage>
</organism>
<feature type="transmembrane region" description="Helical" evidence="1">
    <location>
        <begin position="87"/>
        <end position="112"/>
    </location>
</feature>
<evidence type="ECO:0000313" key="3">
    <source>
        <dbReference type="EMBL" id="QDZ14536.1"/>
    </source>
</evidence>
<dbReference type="AlphaFoldDB" id="A0A5B8M2P2"/>
<reference evidence="3 4" key="1">
    <citation type="submission" date="2019-07" db="EMBL/GenBank/DDBJ databases">
        <title>Full genome sequence of Humibacter sp. WJ7-1.</title>
        <authorList>
            <person name="Im W.-T."/>
        </authorList>
    </citation>
    <scope>NUCLEOTIDE SEQUENCE [LARGE SCALE GENOMIC DNA]</scope>
    <source>
        <strain evidence="3 4">WJ7-1</strain>
    </source>
</reference>
<dbReference type="OrthoDB" id="4866756at2"/>
<gene>
    <name evidence="3" type="ORF">FPZ11_06995</name>
</gene>
<dbReference type="InterPro" id="IPR018649">
    <property type="entry name" value="SHOCT"/>
</dbReference>
<dbReference type="Proteomes" id="UP000320216">
    <property type="component" value="Chromosome"/>
</dbReference>
<evidence type="ECO:0000259" key="2">
    <source>
        <dbReference type="Pfam" id="PF09851"/>
    </source>
</evidence>
<keyword evidence="1" id="KW-0472">Membrane</keyword>
<sequence length="167" mass="17756">MPRPPIGCIPAQPADTAHGCSYAATVNRRRTTWRVLGILGLALTVAGIVIWAVAKGAIDREQSLYWFTHTLSSKGYADSAGLVAASVWQWIGVAAIVIGTVTLVTVCIAAAVSAGDGTRPWFDIEAIGAERMRHQHPVSLTQLAALHERGALTDEEFTAAKRVLLGL</sequence>
<name>A0A5B8M2P2_9MICO</name>
<keyword evidence="1" id="KW-0812">Transmembrane</keyword>
<proteinExistence type="predicted"/>
<feature type="transmembrane region" description="Helical" evidence="1">
    <location>
        <begin position="35"/>
        <end position="54"/>
    </location>
</feature>
<dbReference type="KEGG" id="huw:FPZ11_06995"/>
<protein>
    <recommendedName>
        <fullName evidence="2">SHOCT domain-containing protein</fullName>
    </recommendedName>
</protein>
<accession>A0A5B8M2P2</accession>
<evidence type="ECO:0000256" key="1">
    <source>
        <dbReference type="SAM" id="Phobius"/>
    </source>
</evidence>
<dbReference type="Pfam" id="PF09851">
    <property type="entry name" value="SHOCT"/>
    <property type="match status" value="1"/>
</dbReference>